<protein>
    <submittedName>
        <fullName evidence="1">Uncharacterized protein</fullName>
    </submittedName>
</protein>
<name>A0A250X619_9CHLO</name>
<evidence type="ECO:0000313" key="2">
    <source>
        <dbReference type="Proteomes" id="UP000232323"/>
    </source>
</evidence>
<evidence type="ECO:0000313" key="1">
    <source>
        <dbReference type="EMBL" id="GAX78521.1"/>
    </source>
</evidence>
<sequence length="112" mass="12536">MNLQINEALRTGQSTRGDLRVIKYDVDGELRKTTSTATTFTELERDLRRVDLTLPNDFSIFVEVEPGLWESAISCGNVIPSTPTPVLSIRIRQKTKLVGGQGQMRKYVGPWG</sequence>
<reference evidence="1 2" key="1">
    <citation type="submission" date="2017-08" db="EMBL/GenBank/DDBJ databases">
        <title>Acidophilic green algal genome provides insights into adaptation to an acidic environment.</title>
        <authorList>
            <person name="Hirooka S."/>
            <person name="Hirose Y."/>
            <person name="Kanesaki Y."/>
            <person name="Higuchi S."/>
            <person name="Fujiwara T."/>
            <person name="Onuma R."/>
            <person name="Era A."/>
            <person name="Ohbayashi R."/>
            <person name="Uzuka A."/>
            <person name="Nozaki H."/>
            <person name="Yoshikawa H."/>
            <person name="Miyagishima S.Y."/>
        </authorList>
    </citation>
    <scope>NUCLEOTIDE SEQUENCE [LARGE SCALE GENOMIC DNA]</scope>
    <source>
        <strain evidence="1 2">NIES-2499</strain>
    </source>
</reference>
<dbReference type="AlphaFoldDB" id="A0A250X619"/>
<comment type="caution">
    <text evidence="1">The sequence shown here is derived from an EMBL/GenBank/DDBJ whole genome shotgun (WGS) entry which is preliminary data.</text>
</comment>
<gene>
    <name evidence="1" type="ORF">CEUSTIGMA_g5961.t1</name>
</gene>
<keyword evidence="2" id="KW-1185">Reference proteome</keyword>
<proteinExistence type="predicted"/>
<accession>A0A250X619</accession>
<organism evidence="1 2">
    <name type="scientific">Chlamydomonas eustigma</name>
    <dbReference type="NCBI Taxonomy" id="1157962"/>
    <lineage>
        <taxon>Eukaryota</taxon>
        <taxon>Viridiplantae</taxon>
        <taxon>Chlorophyta</taxon>
        <taxon>core chlorophytes</taxon>
        <taxon>Chlorophyceae</taxon>
        <taxon>CS clade</taxon>
        <taxon>Chlamydomonadales</taxon>
        <taxon>Chlamydomonadaceae</taxon>
        <taxon>Chlamydomonas</taxon>
    </lineage>
</organism>
<dbReference type="Proteomes" id="UP000232323">
    <property type="component" value="Unassembled WGS sequence"/>
</dbReference>
<dbReference type="EMBL" id="BEGY01000033">
    <property type="protein sequence ID" value="GAX78521.1"/>
    <property type="molecule type" value="Genomic_DNA"/>
</dbReference>